<dbReference type="SUPFAM" id="SSF57302">
    <property type="entry name" value="Snake toxin-like"/>
    <property type="match status" value="1"/>
</dbReference>
<name>A0A0R3RWQ8_9BILA</name>
<dbReference type="WBParaSite" id="EEL_0000660901-mRNA-1">
    <property type="protein sequence ID" value="EEL_0000660901-mRNA-1"/>
    <property type="gene ID" value="EEL_0000660901"/>
</dbReference>
<accession>A0A0R3RWQ8</accession>
<evidence type="ECO:0000313" key="2">
    <source>
        <dbReference type="WBParaSite" id="EEL_0000660901-mRNA-1"/>
    </source>
</evidence>
<dbReference type="InterPro" id="IPR045860">
    <property type="entry name" value="Snake_toxin-like_sf"/>
</dbReference>
<dbReference type="Proteomes" id="UP000050640">
    <property type="component" value="Unplaced"/>
</dbReference>
<reference evidence="2" key="1">
    <citation type="submission" date="2017-02" db="UniProtKB">
        <authorList>
            <consortium name="WormBaseParasite"/>
        </authorList>
    </citation>
    <scope>IDENTIFICATION</scope>
</reference>
<organism evidence="1 2">
    <name type="scientific">Elaeophora elaphi</name>
    <dbReference type="NCBI Taxonomy" id="1147741"/>
    <lineage>
        <taxon>Eukaryota</taxon>
        <taxon>Metazoa</taxon>
        <taxon>Ecdysozoa</taxon>
        <taxon>Nematoda</taxon>
        <taxon>Chromadorea</taxon>
        <taxon>Rhabditida</taxon>
        <taxon>Spirurina</taxon>
        <taxon>Spiruromorpha</taxon>
        <taxon>Filarioidea</taxon>
        <taxon>Onchocercidae</taxon>
        <taxon>Elaeophora</taxon>
    </lineage>
</organism>
<evidence type="ECO:0000313" key="1">
    <source>
        <dbReference type="Proteomes" id="UP000050640"/>
    </source>
</evidence>
<sequence length="118" mass="13864">MIGSAVSLLCYSSFFRQQYEECDEQDYCFFLEDYLMLNSIDTENHTRSCERRGYCKTLVENLNGKILRKYGLTHKCGTFMTSEQTFADLCCCNYDWCNKLKVNELPIVVSGKMRKKEK</sequence>
<protein>
    <submittedName>
        <fullName evidence="2">Activin_recp domain-containing protein</fullName>
    </submittedName>
</protein>
<keyword evidence="1" id="KW-1185">Reference proteome</keyword>
<proteinExistence type="predicted"/>
<dbReference type="AlphaFoldDB" id="A0A0R3RWQ8"/>